<dbReference type="Pfam" id="PF07992">
    <property type="entry name" value="Pyr_redox_2"/>
    <property type="match status" value="1"/>
</dbReference>
<dbReference type="InterPro" id="IPR023753">
    <property type="entry name" value="FAD/NAD-binding_dom"/>
</dbReference>
<dbReference type="InterPro" id="IPR001100">
    <property type="entry name" value="Pyr_nuc-diS_OxRdtase"/>
</dbReference>
<dbReference type="PANTHER" id="PTHR43014:SF4">
    <property type="entry name" value="PYRIDINE NUCLEOTIDE-DISULFIDE OXIDOREDUCTASE RCLA-RELATED"/>
    <property type="match status" value="1"/>
</dbReference>
<protein>
    <submittedName>
        <fullName evidence="7">FAD-dependent oxidoreductase</fullName>
    </submittedName>
</protein>
<accession>A0ABU8LAK0</accession>
<evidence type="ECO:0000259" key="6">
    <source>
        <dbReference type="Pfam" id="PF07992"/>
    </source>
</evidence>
<evidence type="ECO:0000256" key="2">
    <source>
        <dbReference type="ARBA" id="ARBA00007532"/>
    </source>
</evidence>
<evidence type="ECO:0000256" key="1">
    <source>
        <dbReference type="ARBA" id="ARBA00001974"/>
    </source>
</evidence>
<dbReference type="InterPro" id="IPR004099">
    <property type="entry name" value="Pyr_nucl-diS_OxRdtase_dimer"/>
</dbReference>
<comment type="cofactor">
    <cofactor evidence="1">
        <name>FAD</name>
        <dbReference type="ChEBI" id="CHEBI:57692"/>
    </cofactor>
</comment>
<evidence type="ECO:0000256" key="3">
    <source>
        <dbReference type="ARBA" id="ARBA00022630"/>
    </source>
</evidence>
<keyword evidence="8" id="KW-1185">Reference proteome</keyword>
<dbReference type="PANTHER" id="PTHR43014">
    <property type="entry name" value="MERCURIC REDUCTASE"/>
    <property type="match status" value="1"/>
</dbReference>
<dbReference type="PRINTS" id="PR00411">
    <property type="entry name" value="PNDRDTASEI"/>
</dbReference>
<keyword evidence="4" id="KW-0274">FAD</keyword>
<feature type="domain" description="Pyridine nucleotide-disulphide oxidoreductase dimerisation" evidence="5">
    <location>
        <begin position="339"/>
        <end position="449"/>
    </location>
</feature>
<dbReference type="PRINTS" id="PR00368">
    <property type="entry name" value="FADPNR"/>
</dbReference>
<dbReference type="Proteomes" id="UP001371224">
    <property type="component" value="Unassembled WGS sequence"/>
</dbReference>
<proteinExistence type="inferred from homology"/>
<name>A0ABU8LAK0_9MICO</name>
<dbReference type="SUPFAM" id="SSF55424">
    <property type="entry name" value="FAD/NAD-linked reductases, dimerisation (C-terminal) domain"/>
    <property type="match status" value="1"/>
</dbReference>
<dbReference type="Pfam" id="PF02852">
    <property type="entry name" value="Pyr_redox_dim"/>
    <property type="match status" value="1"/>
</dbReference>
<keyword evidence="3" id="KW-0285">Flavoprotein</keyword>
<dbReference type="SUPFAM" id="SSF51905">
    <property type="entry name" value="FAD/NAD(P)-binding domain"/>
    <property type="match status" value="1"/>
</dbReference>
<evidence type="ECO:0000259" key="5">
    <source>
        <dbReference type="Pfam" id="PF02852"/>
    </source>
</evidence>
<sequence length="457" mass="49180">MTDLEVDVLVIGWGKGGKTLAGAMGRKGRTVALVEQSTAMYGGSCINIACVPTKDLVHSASARREHDDPQTYFAGALAGRDSLTDKLRARNRAMLAEVDAVTLIDGRARFIGTHEVEVTGGTDTLAIRADHIIINTGTEPARPAFPIESARLHDSTTIQHVDPLPERLVVIGGGYVGLEFAQMFAKFGSQVTVLDHGVEFMRREDREVAATVRALLEESGVQIVLDADVRGVRDRAESAIVEARVGEENREFEADAVLVAIGRRAVTGELDLDAAGVAQDERGFVRVDERLRTSARHIFAVGDVNGGPQFTFISLDDNRIVLDQLDGEGARSTDDRVAVPYTVFLTPPLARVGISEHEARALGRRVLVTSKAVADIAAMPRPKIVGETHGLITVLIDADSDLILGATVFSIDAQEVINLIALAMRHDITASDLRDGIWTHPSSTEALNEVLAALRPL</sequence>
<comment type="similarity">
    <text evidence="2">Belongs to the class-I pyridine nucleotide-disulfide oxidoreductase family.</text>
</comment>
<dbReference type="Gene3D" id="3.30.390.30">
    <property type="match status" value="1"/>
</dbReference>
<organism evidence="7 8">
    <name type="scientific">Microbacterium bandirmense</name>
    <dbReference type="NCBI Taxonomy" id="3122050"/>
    <lineage>
        <taxon>Bacteria</taxon>
        <taxon>Bacillati</taxon>
        <taxon>Actinomycetota</taxon>
        <taxon>Actinomycetes</taxon>
        <taxon>Micrococcales</taxon>
        <taxon>Microbacteriaceae</taxon>
        <taxon>Microbacterium</taxon>
    </lineage>
</organism>
<dbReference type="EMBL" id="JBBDGM010000003">
    <property type="protein sequence ID" value="MEJ1087611.1"/>
    <property type="molecule type" value="Genomic_DNA"/>
</dbReference>
<dbReference type="InterPro" id="IPR016156">
    <property type="entry name" value="FAD/NAD-linked_Rdtase_dimer_sf"/>
</dbReference>
<dbReference type="Gene3D" id="3.50.50.60">
    <property type="entry name" value="FAD/NAD(P)-binding domain"/>
    <property type="match status" value="2"/>
</dbReference>
<feature type="domain" description="FAD/NAD(P)-binding" evidence="6">
    <location>
        <begin position="7"/>
        <end position="310"/>
    </location>
</feature>
<dbReference type="PIRSF" id="PIRSF000350">
    <property type="entry name" value="Mercury_reductase_MerA"/>
    <property type="match status" value="1"/>
</dbReference>
<gene>
    <name evidence="7" type="ORF">WDU99_04710</name>
</gene>
<dbReference type="RefSeq" id="WP_337331281.1">
    <property type="nucleotide sequence ID" value="NZ_JBBDGM010000003.1"/>
</dbReference>
<evidence type="ECO:0000256" key="4">
    <source>
        <dbReference type="ARBA" id="ARBA00022827"/>
    </source>
</evidence>
<comment type="caution">
    <text evidence="7">The sequence shown here is derived from an EMBL/GenBank/DDBJ whole genome shotgun (WGS) entry which is preliminary data.</text>
</comment>
<evidence type="ECO:0000313" key="8">
    <source>
        <dbReference type="Proteomes" id="UP001371224"/>
    </source>
</evidence>
<reference evidence="7 8" key="1">
    <citation type="submission" date="2024-02" db="EMBL/GenBank/DDBJ databases">
        <authorList>
            <person name="Saticioglu I.B."/>
        </authorList>
    </citation>
    <scope>NUCLEOTIDE SEQUENCE [LARGE SCALE GENOMIC DNA]</scope>
    <source>
        <strain evidence="7 8">Mu-80</strain>
    </source>
</reference>
<dbReference type="InterPro" id="IPR036188">
    <property type="entry name" value="FAD/NAD-bd_sf"/>
</dbReference>
<evidence type="ECO:0000313" key="7">
    <source>
        <dbReference type="EMBL" id="MEJ1087611.1"/>
    </source>
</evidence>